<accession>A0AA42QB83</accession>
<evidence type="ECO:0000313" key="2">
    <source>
        <dbReference type="Proteomes" id="UP001161697"/>
    </source>
</evidence>
<protein>
    <submittedName>
        <fullName evidence="1">Uncharacterized protein</fullName>
    </submittedName>
</protein>
<proteinExistence type="predicted"/>
<organism evidence="1 2">
    <name type="scientific">Ectopseudomonas oleovorans</name>
    <name type="common">Pseudomonas oleovorans</name>
    <dbReference type="NCBI Taxonomy" id="301"/>
    <lineage>
        <taxon>Bacteria</taxon>
        <taxon>Pseudomonadati</taxon>
        <taxon>Pseudomonadota</taxon>
        <taxon>Gammaproteobacteria</taxon>
        <taxon>Pseudomonadales</taxon>
        <taxon>Pseudomonadaceae</taxon>
        <taxon>Ectopseudomonas</taxon>
    </lineage>
</organism>
<dbReference type="AlphaFoldDB" id="A0AA42QB83"/>
<dbReference type="RefSeq" id="WP_279534623.1">
    <property type="nucleotide sequence ID" value="NZ_CP104579.1"/>
</dbReference>
<name>A0AA42QB83_ECTOL</name>
<dbReference type="EMBL" id="JAOCJE010000001">
    <property type="protein sequence ID" value="MDH1340550.1"/>
    <property type="molecule type" value="Genomic_DNA"/>
</dbReference>
<reference evidence="1" key="1">
    <citation type="submission" date="2022-09" db="EMBL/GenBank/DDBJ databases">
        <title>Intensive care unit water sources are persistently colonized with multi-drug resistant bacteria and are the site of extensive horizontal gene transfer of antibiotic resistance genes.</title>
        <authorList>
            <person name="Diorio-Toth L."/>
        </authorList>
    </citation>
    <scope>NUCLEOTIDE SEQUENCE</scope>
    <source>
        <strain evidence="1">GD03704</strain>
    </source>
</reference>
<dbReference type="Proteomes" id="UP001161697">
    <property type="component" value="Unassembled WGS sequence"/>
</dbReference>
<gene>
    <name evidence="1" type="ORF">N5J11_15210</name>
</gene>
<comment type="caution">
    <text evidence="1">The sequence shown here is derived from an EMBL/GenBank/DDBJ whole genome shotgun (WGS) entry which is preliminary data.</text>
</comment>
<evidence type="ECO:0000313" key="1">
    <source>
        <dbReference type="EMBL" id="MDH1340550.1"/>
    </source>
</evidence>
<sequence>MILIRAYRWTIRRLHKALLAAAELKEAQADTAAKASAALKAKQITLQAEAANLEAEAARIKPLLG</sequence>